<name>A0A3N0G1R8_9GAMM</name>
<dbReference type="Proteomes" id="UP000276061">
    <property type="component" value="Unassembled WGS sequence"/>
</dbReference>
<evidence type="ECO:0000313" key="2">
    <source>
        <dbReference type="EMBL" id="RNM28673.1"/>
    </source>
</evidence>
<dbReference type="AlphaFoldDB" id="A0A3N0G1R8"/>
<proteinExistence type="predicted"/>
<reference evidence="3 4" key="1">
    <citation type="submission" date="2018-11" db="EMBL/GenBank/DDBJ databases">
        <title>Characterization of surface water Dickeya isolates.</title>
        <authorList>
            <person name="Van Gijsegem F."/>
            <person name="Pedron J."/>
        </authorList>
    </citation>
    <scope>NUCLEOTIDE SEQUENCE [LARGE SCALE GENOMIC DNA]</scope>
    <source>
        <strain evidence="1 4">FVG1-MFV-O17</strain>
        <strain evidence="2 3">FVG10-MFV-A16</strain>
    </source>
</reference>
<evidence type="ECO:0000313" key="1">
    <source>
        <dbReference type="EMBL" id="RNM06108.1"/>
    </source>
</evidence>
<organism evidence="1 4">
    <name type="scientific">Dickeya undicola</name>
    <dbReference type="NCBI Taxonomy" id="1577887"/>
    <lineage>
        <taxon>Bacteria</taxon>
        <taxon>Pseudomonadati</taxon>
        <taxon>Pseudomonadota</taxon>
        <taxon>Gammaproteobacteria</taxon>
        <taxon>Enterobacterales</taxon>
        <taxon>Pectobacteriaceae</taxon>
        <taxon>Dickeya</taxon>
    </lineage>
</organism>
<evidence type="ECO:0000313" key="3">
    <source>
        <dbReference type="Proteomes" id="UP000271870"/>
    </source>
</evidence>
<keyword evidence="3" id="KW-1185">Reference proteome</keyword>
<protein>
    <submittedName>
        <fullName evidence="1">Uncharacterized protein</fullName>
    </submittedName>
</protein>
<evidence type="ECO:0000313" key="4">
    <source>
        <dbReference type="Proteomes" id="UP000276061"/>
    </source>
</evidence>
<dbReference type="EMBL" id="RJLR01000019">
    <property type="protein sequence ID" value="RNM06108.1"/>
    <property type="molecule type" value="Genomic_DNA"/>
</dbReference>
<dbReference type="EMBL" id="RJLS01000001">
    <property type="protein sequence ID" value="RNM28673.1"/>
    <property type="molecule type" value="Genomic_DNA"/>
</dbReference>
<gene>
    <name evidence="1" type="ORF">EF878_10130</name>
    <name evidence="2" type="ORF">EFS38_01175</name>
</gene>
<accession>A0A3N0G1R8</accession>
<comment type="caution">
    <text evidence="1">The sequence shown here is derived from an EMBL/GenBank/DDBJ whole genome shotgun (WGS) entry which is preliminary data.</text>
</comment>
<dbReference type="Proteomes" id="UP000271870">
    <property type="component" value="Unassembled WGS sequence"/>
</dbReference>
<sequence length="82" mass="9260">MRATPTLKLSEPILSGVMERLRESGHSNESGYIQFCNLCDEGHYLERQMANERDDACWRVSLRETPRQSARAGRVGTVYSAA</sequence>